<comment type="subcellular location">
    <subcellularLocation>
        <location evidence="11">Nucleus</location>
    </subcellularLocation>
</comment>
<evidence type="ECO:0000256" key="1">
    <source>
        <dbReference type="ARBA" id="ARBA00006991"/>
    </source>
</evidence>
<keyword evidence="3" id="KW-0677">Repeat</keyword>
<protein>
    <submittedName>
        <fullName evidence="16">Zinc finger imprinted 2</fullName>
    </submittedName>
</protein>
<dbReference type="Pfam" id="PF00096">
    <property type="entry name" value="zf-C2H2"/>
    <property type="match status" value="4"/>
</dbReference>
<dbReference type="CDD" id="cd07765">
    <property type="entry name" value="KRAB_A-box"/>
    <property type="match status" value="1"/>
</dbReference>
<comment type="caution">
    <text evidence="16">The sequence shown here is derived from an EMBL/GenBank/DDBJ whole genome shotgun (WGS) entry which is preliminary data.</text>
</comment>
<dbReference type="Gene3D" id="3.30.160.60">
    <property type="entry name" value="Classic Zinc Finger"/>
    <property type="match status" value="5"/>
</dbReference>
<keyword evidence="8" id="KW-0804">Transcription</keyword>
<evidence type="ECO:0000259" key="13">
    <source>
        <dbReference type="PROSITE" id="PS50157"/>
    </source>
</evidence>
<evidence type="ECO:0000313" key="16">
    <source>
        <dbReference type="EMBL" id="KAK2089246.1"/>
    </source>
</evidence>
<keyword evidence="7" id="KW-0238">DNA-binding</keyword>
<reference evidence="16 17" key="1">
    <citation type="submission" date="2023-05" db="EMBL/GenBank/DDBJ databases">
        <title>B98-5 Cell Line De Novo Hybrid Assembly: An Optical Mapping Approach.</title>
        <authorList>
            <person name="Kananen K."/>
            <person name="Auerbach J.A."/>
            <person name="Kautto E."/>
            <person name="Blachly J.S."/>
        </authorList>
    </citation>
    <scope>NUCLEOTIDE SEQUENCE [LARGE SCALE GENOMIC DNA]</scope>
    <source>
        <strain evidence="16">B95-8</strain>
        <tissue evidence="16">Cell line</tissue>
    </source>
</reference>
<dbReference type="SUPFAM" id="SSF57667">
    <property type="entry name" value="beta-beta-alpha zinc fingers"/>
    <property type="match status" value="3"/>
</dbReference>
<comment type="similarity">
    <text evidence="1">Belongs to the krueppel C2H2-type zinc-finger protein family.</text>
</comment>
<evidence type="ECO:0000313" key="17">
    <source>
        <dbReference type="Proteomes" id="UP001266305"/>
    </source>
</evidence>
<name>A0ABQ9TWS1_SAGOE</name>
<dbReference type="Pfam" id="PF02023">
    <property type="entry name" value="SCAN"/>
    <property type="match status" value="1"/>
</dbReference>
<evidence type="ECO:0000256" key="9">
    <source>
        <dbReference type="ARBA" id="ARBA00023242"/>
    </source>
</evidence>
<dbReference type="PANTHER" id="PTHR24381:SF366">
    <property type="entry name" value="ZINC FINGER PROTEIN 383"/>
    <property type="match status" value="1"/>
</dbReference>
<keyword evidence="5" id="KW-0862">Zinc</keyword>
<dbReference type="Gene3D" id="1.10.4020.10">
    <property type="entry name" value="DNA breaking-rejoining enzymes"/>
    <property type="match status" value="1"/>
</dbReference>
<dbReference type="Pfam" id="PF01352">
    <property type="entry name" value="KRAB"/>
    <property type="match status" value="1"/>
</dbReference>
<dbReference type="InterPro" id="IPR013087">
    <property type="entry name" value="Znf_C2H2_type"/>
</dbReference>
<feature type="compositionally biased region" description="Basic and acidic residues" evidence="12">
    <location>
        <begin position="204"/>
        <end position="221"/>
    </location>
</feature>
<dbReference type="PROSITE" id="PS50157">
    <property type="entry name" value="ZINC_FINGER_C2H2_2"/>
    <property type="match status" value="5"/>
</dbReference>
<proteinExistence type="inferred from homology"/>
<dbReference type="InterPro" id="IPR001909">
    <property type="entry name" value="KRAB"/>
</dbReference>
<feature type="domain" description="C2H2-type" evidence="13">
    <location>
        <begin position="418"/>
        <end position="447"/>
    </location>
</feature>
<evidence type="ECO:0000256" key="8">
    <source>
        <dbReference type="ARBA" id="ARBA00023163"/>
    </source>
</evidence>
<keyword evidence="2" id="KW-0479">Metal-binding</keyword>
<feature type="domain" description="C2H2-type" evidence="13">
    <location>
        <begin position="448"/>
        <end position="475"/>
    </location>
</feature>
<dbReference type="Gene3D" id="6.10.140.140">
    <property type="match status" value="1"/>
</dbReference>
<dbReference type="SMART" id="SM00355">
    <property type="entry name" value="ZnF_C2H2"/>
    <property type="match status" value="5"/>
</dbReference>
<feature type="domain" description="KRAB" evidence="15">
    <location>
        <begin position="132"/>
        <end position="203"/>
    </location>
</feature>
<feature type="domain" description="C2H2-type" evidence="13">
    <location>
        <begin position="283"/>
        <end position="310"/>
    </location>
</feature>
<keyword evidence="6" id="KW-0805">Transcription regulation</keyword>
<keyword evidence="9 11" id="KW-0539">Nucleus</keyword>
<dbReference type="SMART" id="SM00349">
    <property type="entry name" value="KRAB"/>
    <property type="match status" value="1"/>
</dbReference>
<evidence type="ECO:0000256" key="10">
    <source>
        <dbReference type="PROSITE-ProRule" id="PRU00042"/>
    </source>
</evidence>
<gene>
    <name evidence="16" type="primary">ZIM2</name>
    <name evidence="16" type="ORF">P7K49_035153</name>
</gene>
<evidence type="ECO:0000259" key="14">
    <source>
        <dbReference type="PROSITE" id="PS50804"/>
    </source>
</evidence>
<dbReference type="PANTHER" id="PTHR24381">
    <property type="entry name" value="ZINC FINGER PROTEIN"/>
    <property type="match status" value="1"/>
</dbReference>
<dbReference type="SUPFAM" id="SSF109640">
    <property type="entry name" value="KRAB domain (Kruppel-associated box)"/>
    <property type="match status" value="1"/>
</dbReference>
<keyword evidence="4 10" id="KW-0863">Zinc-finger</keyword>
<sequence length="475" mass="54662">MGAARDPHQGAHIEQLVLAQFLSTLPEEIQTWGRSKQTKNSKEAGTMEGNFTQACEKEGFLAQDSVAAEKRNTEMLDNPPPAGSQSDSFEKLGIFLFRKSARALQSSALRSHDCQLLDFEQLRTFLLFQELVTFEDVVVHFGLEELRSLSAAQRNLYREVTLENYRNLVSLGYRFSKPDIISRLEKEESRAVETDSNAVICQGESHDDPLKPHQGNQEKRLHPVTMNAPKILTQERSYGSDEFERRSNLSEQSEDPLGKDPQEGTTPGICTSPQSVSQENKQIRCEFCERTFRTQIACRRHKRIHTGEKPFECKQCGEAFYLMPHLKRHQKTHAGRKLSGCKEDRKASIQRANLCERVGMSQEDYCECLQCGKAFTQNVHLFQHLKAHEAARVPPPWLSRGKTYFIRYRRKHDYVGERACQCCDCGKTFSQSSYLIQHYRTHAHERPYQCQLCGKCFSRPSYLTRHYQLHSQEKC</sequence>
<dbReference type="PROSITE" id="PS50804">
    <property type="entry name" value="SCAN_BOX"/>
    <property type="match status" value="1"/>
</dbReference>
<keyword evidence="17" id="KW-1185">Reference proteome</keyword>
<evidence type="ECO:0000256" key="3">
    <source>
        <dbReference type="ARBA" id="ARBA00022737"/>
    </source>
</evidence>
<dbReference type="SUPFAM" id="SSF47353">
    <property type="entry name" value="Retrovirus capsid dimerization domain-like"/>
    <property type="match status" value="1"/>
</dbReference>
<evidence type="ECO:0000256" key="4">
    <source>
        <dbReference type="ARBA" id="ARBA00022771"/>
    </source>
</evidence>
<feature type="domain" description="SCAN box" evidence="14">
    <location>
        <begin position="13"/>
        <end position="47"/>
    </location>
</feature>
<feature type="domain" description="C2H2-type" evidence="13">
    <location>
        <begin position="311"/>
        <end position="338"/>
    </location>
</feature>
<evidence type="ECO:0000256" key="5">
    <source>
        <dbReference type="ARBA" id="ARBA00022833"/>
    </source>
</evidence>
<feature type="compositionally biased region" description="Basic and acidic residues" evidence="12">
    <location>
        <begin position="238"/>
        <end position="248"/>
    </location>
</feature>
<organism evidence="16 17">
    <name type="scientific">Saguinus oedipus</name>
    <name type="common">Cotton-top tamarin</name>
    <name type="synonym">Oedipomidas oedipus</name>
    <dbReference type="NCBI Taxonomy" id="9490"/>
    <lineage>
        <taxon>Eukaryota</taxon>
        <taxon>Metazoa</taxon>
        <taxon>Chordata</taxon>
        <taxon>Craniata</taxon>
        <taxon>Vertebrata</taxon>
        <taxon>Euteleostomi</taxon>
        <taxon>Mammalia</taxon>
        <taxon>Eutheria</taxon>
        <taxon>Euarchontoglires</taxon>
        <taxon>Primates</taxon>
        <taxon>Haplorrhini</taxon>
        <taxon>Platyrrhini</taxon>
        <taxon>Cebidae</taxon>
        <taxon>Callitrichinae</taxon>
        <taxon>Saguinus</taxon>
    </lineage>
</organism>
<dbReference type="InterPro" id="IPR038269">
    <property type="entry name" value="SCAN_sf"/>
</dbReference>
<evidence type="ECO:0000256" key="12">
    <source>
        <dbReference type="SAM" id="MobiDB-lite"/>
    </source>
</evidence>
<dbReference type="PROSITE" id="PS50805">
    <property type="entry name" value="KRAB"/>
    <property type="match status" value="1"/>
</dbReference>
<dbReference type="EMBL" id="JASSZA010000019">
    <property type="protein sequence ID" value="KAK2089246.1"/>
    <property type="molecule type" value="Genomic_DNA"/>
</dbReference>
<dbReference type="PROSITE" id="PS00028">
    <property type="entry name" value="ZINC_FINGER_C2H2_1"/>
    <property type="match status" value="5"/>
</dbReference>
<feature type="domain" description="C2H2-type" evidence="13">
    <location>
        <begin position="366"/>
        <end position="393"/>
    </location>
</feature>
<evidence type="ECO:0000256" key="2">
    <source>
        <dbReference type="ARBA" id="ARBA00022723"/>
    </source>
</evidence>
<dbReference type="InterPro" id="IPR003309">
    <property type="entry name" value="SCAN_dom"/>
</dbReference>
<evidence type="ECO:0000256" key="6">
    <source>
        <dbReference type="ARBA" id="ARBA00023015"/>
    </source>
</evidence>
<evidence type="ECO:0000256" key="7">
    <source>
        <dbReference type="ARBA" id="ARBA00023125"/>
    </source>
</evidence>
<evidence type="ECO:0000256" key="11">
    <source>
        <dbReference type="PROSITE-ProRule" id="PRU00187"/>
    </source>
</evidence>
<evidence type="ECO:0000259" key="15">
    <source>
        <dbReference type="PROSITE" id="PS50805"/>
    </source>
</evidence>
<feature type="compositionally biased region" description="Polar residues" evidence="12">
    <location>
        <begin position="263"/>
        <end position="275"/>
    </location>
</feature>
<dbReference type="InterPro" id="IPR036051">
    <property type="entry name" value="KRAB_dom_sf"/>
</dbReference>
<accession>A0ABQ9TWS1</accession>
<dbReference type="InterPro" id="IPR036236">
    <property type="entry name" value="Znf_C2H2_sf"/>
</dbReference>
<feature type="region of interest" description="Disordered" evidence="12">
    <location>
        <begin position="203"/>
        <end position="275"/>
    </location>
</feature>
<dbReference type="Proteomes" id="UP001266305">
    <property type="component" value="Unassembled WGS sequence"/>
</dbReference>